<keyword evidence="1" id="KW-1133">Transmembrane helix</keyword>
<dbReference type="AlphaFoldDB" id="A0A128F091"/>
<organism evidence="2 3">
    <name type="scientific">Grimontia marina</name>
    <dbReference type="NCBI Taxonomy" id="646534"/>
    <lineage>
        <taxon>Bacteria</taxon>
        <taxon>Pseudomonadati</taxon>
        <taxon>Pseudomonadota</taxon>
        <taxon>Gammaproteobacteria</taxon>
        <taxon>Vibrionales</taxon>
        <taxon>Vibrionaceae</taxon>
        <taxon>Grimontia</taxon>
    </lineage>
</organism>
<protein>
    <submittedName>
        <fullName evidence="2">Uncharacterized protein</fullName>
    </submittedName>
</protein>
<keyword evidence="3" id="KW-1185">Reference proteome</keyword>
<accession>A0A128F091</accession>
<reference evidence="3" key="1">
    <citation type="submission" date="2016-02" db="EMBL/GenBank/DDBJ databases">
        <authorList>
            <person name="Rodrigo-Torres Lidia"/>
            <person name="Arahal R.David."/>
        </authorList>
    </citation>
    <scope>NUCLEOTIDE SEQUENCE [LARGE SCALE GENOMIC DNA]</scope>
    <source>
        <strain evidence="3">CECT 8713</strain>
    </source>
</reference>
<dbReference type="Proteomes" id="UP000073601">
    <property type="component" value="Unassembled WGS sequence"/>
</dbReference>
<gene>
    <name evidence="2" type="ORF">GMA8713_01081</name>
</gene>
<evidence type="ECO:0000313" key="3">
    <source>
        <dbReference type="Proteomes" id="UP000073601"/>
    </source>
</evidence>
<feature type="transmembrane region" description="Helical" evidence="1">
    <location>
        <begin position="6"/>
        <end position="23"/>
    </location>
</feature>
<keyword evidence="1" id="KW-0812">Transmembrane</keyword>
<evidence type="ECO:0000313" key="2">
    <source>
        <dbReference type="EMBL" id="CZF79681.1"/>
    </source>
</evidence>
<name>A0A128F091_9GAMM</name>
<keyword evidence="1" id="KW-0472">Membrane</keyword>
<dbReference type="EMBL" id="FIZY01000007">
    <property type="protein sequence ID" value="CZF79681.1"/>
    <property type="molecule type" value="Genomic_DNA"/>
</dbReference>
<sequence>MSGVWMGVLVWAVVMVVVYLLWLGSDLAKADEREHWDDE</sequence>
<proteinExistence type="predicted"/>
<evidence type="ECO:0000256" key="1">
    <source>
        <dbReference type="SAM" id="Phobius"/>
    </source>
</evidence>